<accession>W0SNF1</accession>
<dbReference type="GO" id="GO:0007165">
    <property type="term" value="P:signal transduction"/>
    <property type="evidence" value="ECO:0007669"/>
    <property type="project" value="InterPro"/>
</dbReference>
<evidence type="ECO:0000259" key="5">
    <source>
        <dbReference type="PROSITE" id="PS50883"/>
    </source>
</evidence>
<dbReference type="PROSITE" id="PS50883">
    <property type="entry name" value="EAL"/>
    <property type="match status" value="1"/>
</dbReference>
<dbReference type="SMART" id="SM00091">
    <property type="entry name" value="PAS"/>
    <property type="match status" value="1"/>
</dbReference>
<dbReference type="Gene3D" id="3.20.20.450">
    <property type="entry name" value="EAL domain"/>
    <property type="match status" value="1"/>
</dbReference>
<comment type="catalytic activity">
    <reaction evidence="1">
        <text>3',3'-c-di-GMP + H2O = 5'-phosphoguanylyl(3'-&gt;5')guanosine + H(+)</text>
        <dbReference type="Rhea" id="RHEA:24902"/>
        <dbReference type="ChEBI" id="CHEBI:15377"/>
        <dbReference type="ChEBI" id="CHEBI:15378"/>
        <dbReference type="ChEBI" id="CHEBI:58754"/>
        <dbReference type="ChEBI" id="CHEBI:58805"/>
        <dbReference type="EC" id="3.1.4.52"/>
    </reaction>
    <physiologicalReaction direction="left-to-right" evidence="1">
        <dbReference type="Rhea" id="RHEA:24903"/>
    </physiologicalReaction>
</comment>
<dbReference type="InterPro" id="IPR001633">
    <property type="entry name" value="EAL_dom"/>
</dbReference>
<protein>
    <submittedName>
        <fullName evidence="8">PAS domain S-box/diguanylate cyclase (GGDEF) domain-containing protein</fullName>
    </submittedName>
</protein>
<evidence type="ECO:0000259" key="4">
    <source>
        <dbReference type="PROSITE" id="PS50113"/>
    </source>
</evidence>
<evidence type="ECO:0000256" key="1">
    <source>
        <dbReference type="ARBA" id="ARBA00051114"/>
    </source>
</evidence>
<dbReference type="Pfam" id="PF17149">
    <property type="entry name" value="CHASE5"/>
    <property type="match status" value="1"/>
</dbReference>
<dbReference type="InterPro" id="IPR001610">
    <property type="entry name" value="PAC"/>
</dbReference>
<dbReference type="InterPro" id="IPR003660">
    <property type="entry name" value="HAMP_dom"/>
</dbReference>
<dbReference type="InterPro" id="IPR013767">
    <property type="entry name" value="PAS_fold"/>
</dbReference>
<dbReference type="Pfam" id="PF00563">
    <property type="entry name" value="EAL"/>
    <property type="match status" value="1"/>
</dbReference>
<proteinExistence type="predicted"/>
<dbReference type="CDD" id="cd01948">
    <property type="entry name" value="EAL"/>
    <property type="match status" value="1"/>
</dbReference>
<dbReference type="NCBIfam" id="TIGR00254">
    <property type="entry name" value="GGDEF"/>
    <property type="match status" value="1"/>
</dbReference>
<evidence type="ECO:0000256" key="2">
    <source>
        <dbReference type="SAM" id="Phobius"/>
    </source>
</evidence>
<dbReference type="SUPFAM" id="SSF55073">
    <property type="entry name" value="Nucleotide cyclase"/>
    <property type="match status" value="1"/>
</dbReference>
<reference evidence="8 9" key="1">
    <citation type="journal article" date="2014" name="Syst. Appl. Microbiol.">
        <title>Complete genomes of freshwater sulfur oxidizers Sulfuricella denitrificans skB26 and Sulfuritalea hydrogenivorans sk43H: genetic insights into the sulfur oxidation pathway of betaproteobacteria.</title>
        <authorList>
            <person name="Watanabe T."/>
            <person name="Kojima H."/>
            <person name="Fukui M."/>
        </authorList>
    </citation>
    <scope>NUCLEOTIDE SEQUENCE [LARGE SCALE GENOMIC DNA]</scope>
    <source>
        <strain evidence="8">DSM22779</strain>
    </source>
</reference>
<dbReference type="FunFam" id="3.20.20.450:FF:000001">
    <property type="entry name" value="Cyclic di-GMP phosphodiesterase yahA"/>
    <property type="match status" value="1"/>
</dbReference>
<dbReference type="SMART" id="SM00304">
    <property type="entry name" value="HAMP"/>
    <property type="match status" value="1"/>
</dbReference>
<keyword evidence="9" id="KW-1185">Reference proteome</keyword>
<dbReference type="Pfam" id="PF00989">
    <property type="entry name" value="PAS"/>
    <property type="match status" value="1"/>
</dbReference>
<gene>
    <name evidence="8" type="ORF">SUTH_03563</name>
</gene>
<dbReference type="SMART" id="SM00052">
    <property type="entry name" value="EAL"/>
    <property type="match status" value="1"/>
</dbReference>
<feature type="domain" description="EAL" evidence="5">
    <location>
        <begin position="557"/>
        <end position="809"/>
    </location>
</feature>
<dbReference type="Pfam" id="PF00672">
    <property type="entry name" value="HAMP"/>
    <property type="match status" value="1"/>
</dbReference>
<dbReference type="PROSITE" id="PS50113">
    <property type="entry name" value="PAC"/>
    <property type="match status" value="1"/>
</dbReference>
<dbReference type="SMART" id="SM00086">
    <property type="entry name" value="PAC"/>
    <property type="match status" value="1"/>
</dbReference>
<dbReference type="Gene3D" id="3.30.70.270">
    <property type="match status" value="1"/>
</dbReference>
<dbReference type="PANTHER" id="PTHR44757:SF2">
    <property type="entry name" value="BIOFILM ARCHITECTURE MAINTENANCE PROTEIN MBAA"/>
    <property type="match status" value="1"/>
</dbReference>
<dbReference type="InterPro" id="IPR052155">
    <property type="entry name" value="Biofilm_reg_signaling"/>
</dbReference>
<dbReference type="InterPro" id="IPR000700">
    <property type="entry name" value="PAS-assoc_C"/>
</dbReference>
<evidence type="ECO:0000259" key="6">
    <source>
        <dbReference type="PROSITE" id="PS50885"/>
    </source>
</evidence>
<keyword evidence="2" id="KW-1133">Transmembrane helix</keyword>
<dbReference type="CDD" id="cd00130">
    <property type="entry name" value="PAS"/>
    <property type="match status" value="1"/>
</dbReference>
<dbReference type="AlphaFoldDB" id="W0SNF1"/>
<dbReference type="GO" id="GO:0071732">
    <property type="term" value="P:cellular response to nitric oxide"/>
    <property type="evidence" value="ECO:0007669"/>
    <property type="project" value="UniProtKB-ARBA"/>
</dbReference>
<dbReference type="Pfam" id="PF00990">
    <property type="entry name" value="GGDEF"/>
    <property type="match status" value="1"/>
</dbReference>
<dbReference type="KEGG" id="shd:SUTH_03563"/>
<feature type="domain" description="PAS" evidence="3">
    <location>
        <begin position="274"/>
        <end position="312"/>
    </location>
</feature>
<feature type="domain" description="GGDEF" evidence="7">
    <location>
        <begin position="416"/>
        <end position="548"/>
    </location>
</feature>
<feature type="transmembrane region" description="Helical" evidence="2">
    <location>
        <begin position="148"/>
        <end position="170"/>
    </location>
</feature>
<dbReference type="InterPro" id="IPR000160">
    <property type="entry name" value="GGDEF_dom"/>
</dbReference>
<evidence type="ECO:0000313" key="8">
    <source>
        <dbReference type="EMBL" id="BAO31333.1"/>
    </source>
</evidence>
<dbReference type="SMART" id="SM00267">
    <property type="entry name" value="GGDEF"/>
    <property type="match status" value="1"/>
</dbReference>
<dbReference type="Proteomes" id="UP000031637">
    <property type="component" value="Chromosome"/>
</dbReference>
<dbReference type="FunFam" id="3.30.70.270:FF:000001">
    <property type="entry name" value="Diguanylate cyclase domain protein"/>
    <property type="match status" value="1"/>
</dbReference>
<keyword evidence="2" id="KW-0472">Membrane</keyword>
<dbReference type="SUPFAM" id="SSF55785">
    <property type="entry name" value="PYP-like sensor domain (PAS domain)"/>
    <property type="match status" value="1"/>
</dbReference>
<dbReference type="Gene3D" id="6.10.340.10">
    <property type="match status" value="1"/>
</dbReference>
<feature type="domain" description="HAMP" evidence="6">
    <location>
        <begin position="172"/>
        <end position="230"/>
    </location>
</feature>
<feature type="transmembrane region" description="Helical" evidence="2">
    <location>
        <begin position="16"/>
        <end position="38"/>
    </location>
</feature>
<dbReference type="NCBIfam" id="TIGR00229">
    <property type="entry name" value="sensory_box"/>
    <property type="match status" value="1"/>
</dbReference>
<dbReference type="RefSeq" id="WP_171817407.1">
    <property type="nucleotide sequence ID" value="NZ_AP012547.1"/>
</dbReference>
<dbReference type="InterPro" id="IPR000014">
    <property type="entry name" value="PAS"/>
</dbReference>
<dbReference type="CDD" id="cd01949">
    <property type="entry name" value="GGDEF"/>
    <property type="match status" value="1"/>
</dbReference>
<dbReference type="PANTHER" id="PTHR44757">
    <property type="entry name" value="DIGUANYLATE CYCLASE DGCP"/>
    <property type="match status" value="1"/>
</dbReference>
<feature type="domain" description="PAC" evidence="4">
    <location>
        <begin position="332"/>
        <end position="384"/>
    </location>
</feature>
<dbReference type="GO" id="GO:0071111">
    <property type="term" value="F:cyclic-guanylate-specific phosphodiesterase activity"/>
    <property type="evidence" value="ECO:0007669"/>
    <property type="project" value="UniProtKB-EC"/>
</dbReference>
<sequence>MPPDVGSGGQRLARRLVLLTLLASGLIAACITAAQLYLEYDREVDAIHQRFTEIETAYLPSVKQGLWVMDRQALQVLADGIRQLPDFGYAAMRVEGALVAVSGTPPAKRFLSRTFEIDYEYRGATQRIGTLEVVASDAGPLRRTWERLGFVLILNGLKAAVIAALVLLLVRHMITHPVSRIHAHTRKMAAGRLEEPLVLAARYPSSRDDEIHELAEAVDDMRVSLRDRNAALLELNAQLVEAVAAKEIALLQVRAHAEALELAAGVFAHTFEGIMITDATATILSVNPAFTAITGYAASEAIGQTPRLLHSEHQQASFYSDLWASLVATGNWRGELWNRRKDGEAYLQWTSITTIRDAAGQPHRYIAVMTDITEIRRKDEHIFHQAYHDALTDLPNRALLQNRLDHAIKTAQRDMTRIAVLFIDLDRFKVINDSLGHVTGDELLQCAARRLTNSVRASDTVSRQGGDEFVILASIEHIADAVHIAEKVIADMNEPFDIGEHRLNVGASVGISIYPQEGDDAATLLRNADVAMYAAKEAGRGTFRFFDPAMNERAQKRLHLEETLRRALSGNEFELFYQPKICLIDSRYCGMEALIRWRDPELGIVSPADFIPLAEETGLIEPIGNWVLETACAQMRRWADAGRIAGPVAVNVSAKQLNNPDFAAELEAILKRHRLEASCLQLEVTESTVMTDPEMAIEALSKLAALGVTIAIDDFGTGYSSFSYLKRLPIHLLKVDRSFVTDIGISREDDEIVTAIIQVALALKLMVVAEGVETARQAAFLNGLGCHFAQGYLYARPLPVKEFEDLLGA</sequence>
<dbReference type="InterPro" id="IPR043128">
    <property type="entry name" value="Rev_trsase/Diguanyl_cyclase"/>
</dbReference>
<name>W0SNF1_9PROT</name>
<dbReference type="GO" id="GO:0016020">
    <property type="term" value="C:membrane"/>
    <property type="evidence" value="ECO:0007669"/>
    <property type="project" value="InterPro"/>
</dbReference>
<dbReference type="CDD" id="cd06225">
    <property type="entry name" value="HAMP"/>
    <property type="match status" value="1"/>
</dbReference>
<dbReference type="InterPro" id="IPR035919">
    <property type="entry name" value="EAL_sf"/>
</dbReference>
<dbReference type="SUPFAM" id="SSF141868">
    <property type="entry name" value="EAL domain-like"/>
    <property type="match status" value="1"/>
</dbReference>
<dbReference type="HOGENOM" id="CLU_000445_70_50_4"/>
<dbReference type="PROSITE" id="PS50887">
    <property type="entry name" value="GGDEF"/>
    <property type="match status" value="1"/>
</dbReference>
<evidence type="ECO:0000313" key="9">
    <source>
        <dbReference type="Proteomes" id="UP000031637"/>
    </source>
</evidence>
<dbReference type="STRING" id="1223802.SUTH_03563"/>
<dbReference type="PROSITE" id="PS50112">
    <property type="entry name" value="PAS"/>
    <property type="match status" value="1"/>
</dbReference>
<evidence type="ECO:0000259" key="7">
    <source>
        <dbReference type="PROSITE" id="PS50887"/>
    </source>
</evidence>
<dbReference type="Gene3D" id="3.30.450.20">
    <property type="entry name" value="PAS domain"/>
    <property type="match status" value="1"/>
</dbReference>
<dbReference type="InterPro" id="IPR029787">
    <property type="entry name" value="Nucleotide_cyclase"/>
</dbReference>
<dbReference type="EMBL" id="AP012547">
    <property type="protein sequence ID" value="BAO31333.1"/>
    <property type="molecule type" value="Genomic_DNA"/>
</dbReference>
<dbReference type="InterPro" id="IPR033414">
    <property type="entry name" value="Sensor_dom"/>
</dbReference>
<dbReference type="SUPFAM" id="SSF158472">
    <property type="entry name" value="HAMP domain-like"/>
    <property type="match status" value="1"/>
</dbReference>
<dbReference type="PROSITE" id="PS50885">
    <property type="entry name" value="HAMP"/>
    <property type="match status" value="1"/>
</dbReference>
<dbReference type="InterPro" id="IPR035965">
    <property type="entry name" value="PAS-like_dom_sf"/>
</dbReference>
<organism evidence="8 9">
    <name type="scientific">Sulfuritalea hydrogenivorans sk43H</name>
    <dbReference type="NCBI Taxonomy" id="1223802"/>
    <lineage>
        <taxon>Bacteria</taxon>
        <taxon>Pseudomonadati</taxon>
        <taxon>Pseudomonadota</taxon>
        <taxon>Betaproteobacteria</taxon>
        <taxon>Nitrosomonadales</taxon>
        <taxon>Sterolibacteriaceae</taxon>
        <taxon>Sulfuritalea</taxon>
    </lineage>
</organism>
<keyword evidence="2" id="KW-0812">Transmembrane</keyword>
<evidence type="ECO:0000259" key="3">
    <source>
        <dbReference type="PROSITE" id="PS50112"/>
    </source>
</evidence>